<evidence type="ECO:0000256" key="7">
    <source>
        <dbReference type="ARBA" id="ARBA00022729"/>
    </source>
</evidence>
<reference evidence="14 15" key="1">
    <citation type="submission" date="2020-04" db="EMBL/GenBank/DDBJ databases">
        <authorList>
            <person name="Laetsch R D."/>
            <person name="Stevens L."/>
            <person name="Kumar S."/>
            <person name="Blaxter L. M."/>
        </authorList>
    </citation>
    <scope>NUCLEOTIDE SEQUENCE [LARGE SCALE GENOMIC DNA]</scope>
</reference>
<evidence type="ECO:0000256" key="12">
    <source>
        <dbReference type="SAM" id="Coils"/>
    </source>
</evidence>
<keyword evidence="10 11" id="KW-0472">Membrane</keyword>
<feature type="chain" id="PRO_5035837002" description="Dolichyl-diphosphooligosaccharide--protein glycosyltransferase subunit 1" evidence="13">
    <location>
        <begin position="16"/>
        <end position="585"/>
    </location>
</feature>
<feature type="coiled-coil region" evidence="12">
    <location>
        <begin position="495"/>
        <end position="530"/>
    </location>
</feature>
<keyword evidence="7 13" id="KW-0732">Signal</keyword>
<evidence type="ECO:0000256" key="13">
    <source>
        <dbReference type="SAM" id="SignalP"/>
    </source>
</evidence>
<name>A0A8S1F621_9PELO</name>
<evidence type="ECO:0000256" key="9">
    <source>
        <dbReference type="ARBA" id="ARBA00022989"/>
    </source>
</evidence>
<organism evidence="14 15">
    <name type="scientific">Caenorhabditis bovis</name>
    <dbReference type="NCBI Taxonomy" id="2654633"/>
    <lineage>
        <taxon>Eukaryota</taxon>
        <taxon>Metazoa</taxon>
        <taxon>Ecdysozoa</taxon>
        <taxon>Nematoda</taxon>
        <taxon>Chromadorea</taxon>
        <taxon>Rhabditida</taxon>
        <taxon>Rhabditina</taxon>
        <taxon>Rhabditomorpha</taxon>
        <taxon>Rhabditoidea</taxon>
        <taxon>Rhabditidae</taxon>
        <taxon>Peloderinae</taxon>
        <taxon>Caenorhabditis</taxon>
    </lineage>
</organism>
<keyword evidence="15" id="KW-1185">Reference proteome</keyword>
<evidence type="ECO:0000256" key="10">
    <source>
        <dbReference type="ARBA" id="ARBA00023136"/>
    </source>
</evidence>
<dbReference type="GO" id="GO:0018279">
    <property type="term" value="P:protein N-linked glycosylation via asparagine"/>
    <property type="evidence" value="ECO:0007669"/>
    <property type="project" value="TreeGrafter"/>
</dbReference>
<comment type="pathway">
    <text evidence="3 11">Protein modification; protein glycosylation.</text>
</comment>
<dbReference type="Pfam" id="PF04597">
    <property type="entry name" value="Ribophorin_I"/>
    <property type="match status" value="1"/>
</dbReference>
<evidence type="ECO:0000256" key="4">
    <source>
        <dbReference type="ARBA" id="ARBA00008905"/>
    </source>
</evidence>
<dbReference type="PANTHER" id="PTHR21049">
    <property type="entry name" value="RIBOPHORIN I"/>
    <property type="match status" value="1"/>
</dbReference>
<dbReference type="EMBL" id="CADEPM010000005">
    <property type="protein sequence ID" value="CAB3406249.1"/>
    <property type="molecule type" value="Genomic_DNA"/>
</dbReference>
<evidence type="ECO:0000256" key="3">
    <source>
        <dbReference type="ARBA" id="ARBA00004922"/>
    </source>
</evidence>
<comment type="similarity">
    <text evidence="4 11">Belongs to the OST1 family.</text>
</comment>
<evidence type="ECO:0000256" key="11">
    <source>
        <dbReference type="RuleBase" id="RU361143"/>
    </source>
</evidence>
<accession>A0A8S1F621</accession>
<evidence type="ECO:0000313" key="15">
    <source>
        <dbReference type="Proteomes" id="UP000494206"/>
    </source>
</evidence>
<dbReference type="AlphaFoldDB" id="A0A8S1F621"/>
<comment type="subcellular location">
    <subcellularLocation>
        <location evidence="2 11">Endoplasmic reticulum membrane</location>
        <topology evidence="2 11">Single-pass type I membrane protein</topology>
    </subcellularLocation>
</comment>
<dbReference type="Proteomes" id="UP000494206">
    <property type="component" value="Unassembled WGS sequence"/>
</dbReference>
<dbReference type="InterPro" id="IPR007676">
    <property type="entry name" value="Ribophorin_I"/>
</dbReference>
<dbReference type="GO" id="GO:0008250">
    <property type="term" value="C:oligosaccharyltransferase complex"/>
    <property type="evidence" value="ECO:0007669"/>
    <property type="project" value="UniProtKB-UniRule"/>
</dbReference>
<evidence type="ECO:0000256" key="2">
    <source>
        <dbReference type="ARBA" id="ARBA00004115"/>
    </source>
</evidence>
<comment type="caution">
    <text evidence="14">The sequence shown here is derived from an EMBL/GenBank/DDBJ whole genome shotgun (WGS) entry which is preliminary data.</text>
</comment>
<evidence type="ECO:0000256" key="6">
    <source>
        <dbReference type="ARBA" id="ARBA00022692"/>
    </source>
</evidence>
<proteinExistence type="inferred from homology"/>
<feature type="signal peptide" evidence="13">
    <location>
        <begin position="1"/>
        <end position="15"/>
    </location>
</feature>
<protein>
    <recommendedName>
        <fullName evidence="5 11">Dolichyl-diphosphooligosaccharide--protein glycosyltransferase subunit 1</fullName>
    </recommendedName>
</protein>
<keyword evidence="6 11" id="KW-0812">Transmembrane</keyword>
<comment type="subunit">
    <text evidence="11">Component of the oligosaccharyltransferase (OST) complex.</text>
</comment>
<evidence type="ECO:0000256" key="5">
    <source>
        <dbReference type="ARBA" id="ARBA00017611"/>
    </source>
</evidence>
<dbReference type="OrthoDB" id="310030at2759"/>
<evidence type="ECO:0000313" key="14">
    <source>
        <dbReference type="EMBL" id="CAB3406249.1"/>
    </source>
</evidence>
<gene>
    <name evidence="14" type="ORF">CBOVIS_LOCUS8346</name>
</gene>
<feature type="transmembrane region" description="Helical" evidence="11">
    <location>
        <begin position="423"/>
        <end position="442"/>
    </location>
</feature>
<evidence type="ECO:0000256" key="1">
    <source>
        <dbReference type="ARBA" id="ARBA00002791"/>
    </source>
</evidence>
<keyword evidence="9 11" id="KW-1133">Transmembrane helix</keyword>
<keyword evidence="12" id="KW-0175">Coiled coil</keyword>
<evidence type="ECO:0000256" key="8">
    <source>
        <dbReference type="ARBA" id="ARBA00022824"/>
    </source>
</evidence>
<keyword evidence="8 11" id="KW-0256">Endoplasmic reticulum</keyword>
<sequence>MRFLHLLTLVGVVAASWRTSEIERVVDLSSQIVKIDTLYIFENTGAVSEKTVKIILTAEESEKLAYISAGIDGIKGKLKIGSPEKAEKPGFFSYSIDLRSPVPKGQQVKIRVAQRLTASLEPLPARITQAESQFVVYQGSAYTPSPYEVLTQKTVIKTQSGGKIISSTAVTPHKQEQDRILYGPYPNIKAFELKPVKIHYENNFPFVVATLVERVIEVSHWGNIAVEEYIELENKGAQLEGSFSRLDHQMDRRGRRLPALQQFTTILPATARDIYYRDEIGNISTSAVRIRAKSVELDIRPRYPLFGGWKTSYVIGYNVPAHDYLYTNENQYALKFKLFDHVFENVAVEKLVTKIILPERVRKIKIATPYKVERRPDEIKPTYLDTTGRLVVVLHKNNVVDEHGQVFTLTYEFDYIDMFREPLMVTAFFFSLFLVAIVYSRFDFTLVSSKQQEAEARLQMKIEALHQFVESKNEAYESLVAAALDYKGTRDEEVLNTARKRLAEIRNEMNEKLNETIKVLKTDASKSAEKAAELIKYDKAVFELTDKYLTAVEKNTSKSGCEEERMYAKKLKECRSRADALLAGL</sequence>
<dbReference type="PANTHER" id="PTHR21049:SF0">
    <property type="entry name" value="DOLICHYL-DIPHOSPHOOLIGOSACCHARIDE--PROTEIN GLYCOSYLTRANSFERASE SUBUNIT 1"/>
    <property type="match status" value="1"/>
</dbReference>
<comment type="function">
    <text evidence="1 11">Subunit of the oligosaccharyl transferase (OST) complex that catalyzes the initial transfer of a defined glycan (Glc(3)Man(9)GlcNAc(2) in eukaryotes) from the lipid carrier dolichol-pyrophosphate to an asparagine residue within an Asn-X-Ser/Thr consensus motif in nascent polypeptide chains, the first step in protein N-glycosylation. N-glycosylation occurs cotranslationally and the complex associates with the Sec61 complex at the channel-forming translocon complex that mediates protein translocation across the endoplasmic reticulum (ER). All subunits are required for a maximal enzyme activity.</text>
</comment>